<dbReference type="Gene3D" id="1.50.10.100">
    <property type="entry name" value="Chondroitin AC/alginate lyase"/>
    <property type="match status" value="1"/>
</dbReference>
<evidence type="ECO:0000256" key="3">
    <source>
        <dbReference type="ARBA" id="ARBA00023239"/>
    </source>
</evidence>
<dbReference type="Gene3D" id="2.60.220.10">
    <property type="entry name" value="Polysaccharide lyase family 8-like, C-terminal"/>
    <property type="match status" value="1"/>
</dbReference>
<dbReference type="InterPro" id="IPR011071">
    <property type="entry name" value="Lyase_8-like_C"/>
</dbReference>
<gene>
    <name evidence="9" type="ORF">B5F17_05855</name>
</gene>
<name>A0A1Y4L8N9_9FIRM</name>
<keyword evidence="2 5" id="KW-0732">Signal</keyword>
<evidence type="ECO:0000256" key="5">
    <source>
        <dbReference type="SAM" id="SignalP"/>
    </source>
</evidence>
<dbReference type="SUPFAM" id="SSF74650">
    <property type="entry name" value="Galactose mutarotase-like"/>
    <property type="match status" value="1"/>
</dbReference>
<dbReference type="Pfam" id="PF08124">
    <property type="entry name" value="Lyase_8_N"/>
    <property type="match status" value="1"/>
</dbReference>
<dbReference type="RefSeq" id="WP_087371775.1">
    <property type="nucleotide sequence ID" value="NZ_NFKK01000005.1"/>
</dbReference>
<comment type="caution">
    <text evidence="9">The sequence shown here is derived from an EMBL/GenBank/DDBJ whole genome shotgun (WGS) entry which is preliminary data.</text>
</comment>
<dbReference type="PANTHER" id="PTHR38481:SF1">
    <property type="entry name" value="HYALURONATE LYASE"/>
    <property type="match status" value="1"/>
</dbReference>
<accession>A0A1Y4L8N9</accession>
<comment type="similarity">
    <text evidence="1">Belongs to the polysaccharide lyase 8 family.</text>
</comment>
<dbReference type="PANTHER" id="PTHR38481">
    <property type="entry name" value="HYALURONATE LYASE"/>
    <property type="match status" value="1"/>
</dbReference>
<feature type="active site" evidence="4">
    <location>
        <position position="359"/>
    </location>
</feature>
<evidence type="ECO:0000313" key="10">
    <source>
        <dbReference type="Proteomes" id="UP000195897"/>
    </source>
</evidence>
<dbReference type="GO" id="GO:0005975">
    <property type="term" value="P:carbohydrate metabolic process"/>
    <property type="evidence" value="ECO:0007669"/>
    <property type="project" value="InterPro"/>
</dbReference>
<evidence type="ECO:0000259" key="6">
    <source>
        <dbReference type="Pfam" id="PF02278"/>
    </source>
</evidence>
<feature type="signal peptide" evidence="5">
    <location>
        <begin position="1"/>
        <end position="24"/>
    </location>
</feature>
<evidence type="ECO:0000259" key="7">
    <source>
        <dbReference type="Pfam" id="PF02884"/>
    </source>
</evidence>
<dbReference type="InterPro" id="IPR008929">
    <property type="entry name" value="Chondroitin_lyas"/>
</dbReference>
<dbReference type="CDD" id="cd01083">
    <property type="entry name" value="GAG_Lyase"/>
    <property type="match status" value="1"/>
</dbReference>
<evidence type="ECO:0000256" key="4">
    <source>
        <dbReference type="PIRSR" id="PIRSR638970-1"/>
    </source>
</evidence>
<protein>
    <recommendedName>
        <fullName evidence="11">Hyaluronate lyase</fullName>
    </recommendedName>
</protein>
<keyword evidence="3" id="KW-0456">Lyase</keyword>
<dbReference type="InterPro" id="IPR014718">
    <property type="entry name" value="GH-type_carb-bd"/>
</dbReference>
<reference evidence="10" key="1">
    <citation type="submission" date="2017-04" db="EMBL/GenBank/DDBJ databases">
        <title>Function of individual gut microbiota members based on whole genome sequencing of pure cultures obtained from chicken caecum.</title>
        <authorList>
            <person name="Medvecky M."/>
            <person name="Cejkova D."/>
            <person name="Polansky O."/>
            <person name="Karasova D."/>
            <person name="Kubasova T."/>
            <person name="Cizek A."/>
            <person name="Rychlik I."/>
        </authorList>
    </citation>
    <scope>NUCLEOTIDE SEQUENCE [LARGE SCALE GENOMIC DNA]</scope>
    <source>
        <strain evidence="10">An180</strain>
    </source>
</reference>
<evidence type="ECO:0000313" key="9">
    <source>
        <dbReference type="EMBL" id="OUP53095.1"/>
    </source>
</evidence>
<dbReference type="Pfam" id="PF02278">
    <property type="entry name" value="Lyase_8"/>
    <property type="match status" value="1"/>
</dbReference>
<dbReference type="GO" id="GO:0005576">
    <property type="term" value="C:extracellular region"/>
    <property type="evidence" value="ECO:0007669"/>
    <property type="project" value="InterPro"/>
</dbReference>
<feature type="domain" description="Polysaccharide lyase family 8 central" evidence="6">
    <location>
        <begin position="442"/>
        <end position="743"/>
    </location>
</feature>
<feature type="domain" description="Polysaccharide lyase 8 N-terminal alpha-helical" evidence="8">
    <location>
        <begin position="60"/>
        <end position="398"/>
    </location>
</feature>
<dbReference type="EMBL" id="NFKK01000005">
    <property type="protein sequence ID" value="OUP53095.1"/>
    <property type="molecule type" value="Genomic_DNA"/>
</dbReference>
<sequence length="869" mass="95853">MKKLISSVLLSSMLLNAGMAPALAVSNYSQTATANETKSAVNAQEAANTLIRNHCQYLAGNAEMNQNAVVKSKLSAIEKNAEKALAAYQGVKNPYVMFSGDGYDMSDAKTVNATPVTSDPFYKNAQYLYDMALAYATSGTKYYQDAALKQKLIDALKAFYEVYNKHTSYKNEEGKLFGNWWNWEIGVPTKITSILALMQKDVQAADANLIANYIKAFDNHLRNGKNGDVDLTSATHTGTNLIDITANRMVQGALLGDTKRIEKAVSDMMTVFNTIDPYHIVNNNTDGVYADGSFIQHHRVAYTGSYGKLLLQKAVSSLYVLKGTPWQPQDKVSTIENWIYNSFLPLIHEGYMSEVVKGRAVSRSTTGYADAVGVVEAMTLLTTFLSESNSKKMQQQIKYVVQSMPVKFNEAGLNLPAIEPYMAIMNDATITPANAVKPGSVVFNAMDRNLQLGEEFTFALSRSSNRIAKYEYMSGENLKPWFQGDGAFYLYLSGVDQTKQYGIDYMTTVNPYRLPGTTVPNEARKTIMELYDGSQFYPKYTASSTEQNDYVYFPVGTNTFSGSVSLKADGVSMAGMQLGDDNGYVAKQKGLLPDDFVAYKNATGNKSWFLMNDQIVFLGSGIGDTQKRDVTTTIDNRMSAPDAKITVTAQDKAGKAVAVKEGKYSNLQWLCYQDESLKTGVGYYFPQIKEIKIETPTITANQKDIRNVSSQTDNMITEKYFTMTYEHGKKTDDSYSYVLVPNATAEEMKQYAAAPSIEIVENSKTIHAVRDTKDNITAINFFEAGKTAGVQSSKPLSLLMKQADGKTTIALSDPLFTQDTIKVVLDLPNAKVVTKDDRIQAACTKDQVTLTFNAKEFYGGSAEITLQQA</sequence>
<dbReference type="InterPro" id="IPR012970">
    <property type="entry name" value="Lyase_8_alpha_N"/>
</dbReference>
<dbReference type="Proteomes" id="UP000195897">
    <property type="component" value="Unassembled WGS sequence"/>
</dbReference>
<dbReference type="InterPro" id="IPR011013">
    <property type="entry name" value="Gal_mutarotase_sf_dom"/>
</dbReference>
<dbReference type="Pfam" id="PF02884">
    <property type="entry name" value="Lyase_8_C"/>
    <property type="match status" value="1"/>
</dbReference>
<dbReference type="SUPFAM" id="SSF49863">
    <property type="entry name" value="Hyaluronate lyase-like, C-terminal domain"/>
    <property type="match status" value="1"/>
</dbReference>
<evidence type="ECO:0000259" key="8">
    <source>
        <dbReference type="Pfam" id="PF08124"/>
    </source>
</evidence>
<evidence type="ECO:0000256" key="2">
    <source>
        <dbReference type="ARBA" id="ARBA00022729"/>
    </source>
</evidence>
<dbReference type="GO" id="GO:0030246">
    <property type="term" value="F:carbohydrate binding"/>
    <property type="evidence" value="ECO:0007669"/>
    <property type="project" value="InterPro"/>
</dbReference>
<evidence type="ECO:0008006" key="11">
    <source>
        <dbReference type="Google" id="ProtNLM"/>
    </source>
</evidence>
<dbReference type="Gene3D" id="2.70.98.10">
    <property type="match status" value="1"/>
</dbReference>
<dbReference type="SUPFAM" id="SSF48230">
    <property type="entry name" value="Chondroitin AC/alginate lyase"/>
    <property type="match status" value="1"/>
</dbReference>
<dbReference type="InterPro" id="IPR004103">
    <property type="entry name" value="Lyase_8_C"/>
</dbReference>
<feature type="chain" id="PRO_5012847966" description="Hyaluronate lyase" evidence="5">
    <location>
        <begin position="25"/>
        <end position="869"/>
    </location>
</feature>
<feature type="domain" description="Polysaccharide lyase family 8 C-terminal" evidence="7">
    <location>
        <begin position="758"/>
        <end position="821"/>
    </location>
</feature>
<dbReference type="InterPro" id="IPR003159">
    <property type="entry name" value="Lyase_8_central_dom"/>
</dbReference>
<dbReference type="AlphaFoldDB" id="A0A1Y4L8N9"/>
<feature type="active site" evidence="4">
    <location>
        <position position="297"/>
    </location>
</feature>
<organism evidence="9 10">
    <name type="scientific">Butyricicoccus pullicaecorum</name>
    <dbReference type="NCBI Taxonomy" id="501571"/>
    <lineage>
        <taxon>Bacteria</taxon>
        <taxon>Bacillati</taxon>
        <taxon>Bacillota</taxon>
        <taxon>Clostridia</taxon>
        <taxon>Eubacteriales</taxon>
        <taxon>Butyricicoccaceae</taxon>
        <taxon>Butyricicoccus</taxon>
    </lineage>
</organism>
<dbReference type="GO" id="GO:0016837">
    <property type="term" value="F:carbon-oxygen lyase activity, acting on polysaccharides"/>
    <property type="evidence" value="ECO:0007669"/>
    <property type="project" value="UniProtKB-ARBA"/>
</dbReference>
<feature type="active site" evidence="4">
    <location>
        <position position="306"/>
    </location>
</feature>
<proteinExistence type="inferred from homology"/>
<evidence type="ECO:0000256" key="1">
    <source>
        <dbReference type="ARBA" id="ARBA00006699"/>
    </source>
</evidence>
<dbReference type="InterPro" id="IPR038970">
    <property type="entry name" value="Lyase_8"/>
</dbReference>